<evidence type="ECO:0000313" key="3">
    <source>
        <dbReference type="EMBL" id="OYD13745.1"/>
    </source>
</evidence>
<protein>
    <recommendedName>
        <fullName evidence="5">Heavy-metal chelation domain-containing protein</fullName>
    </recommendedName>
</protein>
<dbReference type="SUPFAM" id="SSF159713">
    <property type="entry name" value="Dhaf3308-like"/>
    <property type="match status" value="1"/>
</dbReference>
<evidence type="ECO:0000259" key="2">
    <source>
        <dbReference type="Pfam" id="PF13938"/>
    </source>
</evidence>
<organism evidence="3 4">
    <name type="scientific">candidate division WOR-3 bacterium JGI_Cruoil_03_44_89</name>
    <dbReference type="NCBI Taxonomy" id="1973748"/>
    <lineage>
        <taxon>Bacteria</taxon>
        <taxon>Bacteria division WOR-3</taxon>
    </lineage>
</organism>
<feature type="domain" description="Putative heavy-metal chelation" evidence="1">
    <location>
        <begin position="100"/>
        <end position="241"/>
    </location>
</feature>
<dbReference type="InterPro" id="IPR025251">
    <property type="entry name" value="DUF4213"/>
</dbReference>
<name>A0A235BQA2_UNCW3</name>
<dbReference type="EMBL" id="NOZQ01000217">
    <property type="protein sequence ID" value="OYD13745.1"/>
    <property type="molecule type" value="Genomic_DNA"/>
</dbReference>
<dbReference type="Gene3D" id="3.40.50.11590">
    <property type="match status" value="1"/>
</dbReference>
<dbReference type="InterPro" id="IPR007161">
    <property type="entry name" value="DUF364"/>
</dbReference>
<gene>
    <name evidence="3" type="ORF">CH333_10080</name>
</gene>
<accession>A0A235BQA2</accession>
<sequence>MLVNDIIDFLRERAKKREILDIRVGLCLTAVKLDSGECGLASTLVRQLPHPLPHLKLETLYGNSIKFLQLAASDNLLMSAIGMATVNALSSFDNVSFEGNVLQFLDIDKNDTVGMIGLFSPLIPEIRKKTKRLYIFEHYPVDGLTEYKPDWAEPLLLPKCDVAIISGTTFINKTIDGILPLCCKARTVAVIGPTTPMFPDVLKDRGITLLSGMEVTDTQNLLKAVSLGANTQGIRKWVRKINIKLH</sequence>
<reference evidence="3 4" key="1">
    <citation type="submission" date="2017-07" db="EMBL/GenBank/DDBJ databases">
        <title>Recovery of genomes from metagenomes via a dereplication, aggregation, and scoring strategy.</title>
        <authorList>
            <person name="Sieber C.M."/>
            <person name="Probst A.J."/>
            <person name="Sharrar A."/>
            <person name="Thomas B.C."/>
            <person name="Hess M."/>
            <person name="Tringe S.G."/>
            <person name="Banfield J.F."/>
        </authorList>
    </citation>
    <scope>NUCLEOTIDE SEQUENCE [LARGE SCALE GENOMIC DNA]</scope>
    <source>
        <strain evidence="3">JGI_Cruoil_03_44_89</strain>
    </source>
</reference>
<proteinExistence type="predicted"/>
<dbReference type="Proteomes" id="UP000215215">
    <property type="component" value="Unassembled WGS sequence"/>
</dbReference>
<dbReference type="AlphaFoldDB" id="A0A235BQA2"/>
<comment type="caution">
    <text evidence="3">The sequence shown here is derived from an EMBL/GenBank/DDBJ whole genome shotgun (WGS) entry which is preliminary data.</text>
</comment>
<dbReference type="Pfam" id="PF13938">
    <property type="entry name" value="DUF4213"/>
    <property type="match status" value="1"/>
</dbReference>
<dbReference type="Pfam" id="PF04016">
    <property type="entry name" value="DUF364"/>
    <property type="match status" value="1"/>
</dbReference>
<evidence type="ECO:0000313" key="4">
    <source>
        <dbReference type="Proteomes" id="UP000215215"/>
    </source>
</evidence>
<evidence type="ECO:0000259" key="1">
    <source>
        <dbReference type="Pfam" id="PF04016"/>
    </source>
</evidence>
<evidence type="ECO:0008006" key="5">
    <source>
        <dbReference type="Google" id="ProtNLM"/>
    </source>
</evidence>
<feature type="domain" description="DUF4213" evidence="2">
    <location>
        <begin position="8"/>
        <end position="90"/>
    </location>
</feature>